<evidence type="ECO:0000313" key="6">
    <source>
        <dbReference type="Proteomes" id="UP000824496"/>
    </source>
</evidence>
<evidence type="ECO:0000313" key="5">
    <source>
        <dbReference type="EMBL" id="BDA63415.1"/>
    </source>
</evidence>
<dbReference type="Proteomes" id="UP000824496">
    <property type="component" value="Chromosome"/>
</dbReference>
<keyword evidence="2" id="KW-0813">Transport</keyword>
<dbReference type="RefSeq" id="WP_223910095.1">
    <property type="nucleotide sequence ID" value="NZ_AP025017.1"/>
</dbReference>
<sequence>MATFPRRRFMQGSTLAIALACAAACSNKGSGSSSGGPVAFEGTGPITWVQGKDNSGGKVQERIDEWNKLYPDEEVKLIELSAEADQQRSEFINNAQTGSSSYDVISVDNIWVSEFAANQWIVELPADELKNDDIIQAVWDTGVYREKFYAMPFATDAPIMFYRKDLLDQAGAKVPTTWDEVKAAVDAVRKLEGYESIGGFGGQWAKYEGLTCNISEFIHTAGGAFYDEQGKLMLNSPESIAGMTNAVNGFKDGYIPKEALEWKEEDGRNAFESGKVLFYRQWPYQYANNLENLGTEKFGVAALPSIDGKDFVPTLGGHNCGITTNCKNKATALKFVKWFTNEESERYALDTQTLAPILGSLYEDAEMLEKFPYLPILKDSLDKAKGRPHAVQYGDVTAAIQDATYPAIKGETTAEEAIKSMETTLQGIES</sequence>
<feature type="chain" id="PRO_5045788112" evidence="4">
    <location>
        <begin position="23"/>
        <end position="430"/>
    </location>
</feature>
<dbReference type="SUPFAM" id="SSF53850">
    <property type="entry name" value="Periplasmic binding protein-like II"/>
    <property type="match status" value="1"/>
</dbReference>
<protein>
    <submittedName>
        <fullName evidence="5">ABC transporter substrate-binding protein</fullName>
    </submittedName>
</protein>
<proteinExistence type="inferred from homology"/>
<feature type="signal peptide" evidence="4">
    <location>
        <begin position="1"/>
        <end position="22"/>
    </location>
</feature>
<dbReference type="PROSITE" id="PS51257">
    <property type="entry name" value="PROKAR_LIPOPROTEIN"/>
    <property type="match status" value="1"/>
</dbReference>
<evidence type="ECO:0000256" key="3">
    <source>
        <dbReference type="ARBA" id="ARBA00022729"/>
    </source>
</evidence>
<dbReference type="InterPro" id="IPR006059">
    <property type="entry name" value="SBP"/>
</dbReference>
<gene>
    <name evidence="5" type="ORF">MANAM107_02490</name>
</gene>
<dbReference type="CDD" id="cd14750">
    <property type="entry name" value="PBP2_TMBP"/>
    <property type="match status" value="1"/>
</dbReference>
<dbReference type="InterPro" id="IPR050490">
    <property type="entry name" value="Bact_solute-bd_prot1"/>
</dbReference>
<keyword evidence="6" id="KW-1185">Reference proteome</keyword>
<reference evidence="5 6" key="1">
    <citation type="submission" date="2021-08" db="EMBL/GenBank/DDBJ databases">
        <title>Whole genome sequence of novel Actinomyces species strain MAS-1.</title>
        <authorList>
            <person name="Saito M."/>
            <person name="Kuwahara N."/>
            <person name="Takizawa T."/>
            <person name="Gotouda H."/>
            <person name="Ochiai T."/>
        </authorList>
    </citation>
    <scope>NUCLEOTIDE SEQUENCE [LARGE SCALE GENOMIC DNA]</scope>
    <source>
        <strain evidence="5 6">MAS-1</strain>
    </source>
</reference>
<organism evidence="5 6">
    <name type="scientific">Actinomyces capricornis</name>
    <dbReference type="NCBI Taxonomy" id="2755559"/>
    <lineage>
        <taxon>Bacteria</taxon>
        <taxon>Bacillati</taxon>
        <taxon>Actinomycetota</taxon>
        <taxon>Actinomycetes</taxon>
        <taxon>Actinomycetales</taxon>
        <taxon>Actinomycetaceae</taxon>
        <taxon>Actinomyces</taxon>
    </lineage>
</organism>
<accession>A0ABM7U7K5</accession>
<dbReference type="PANTHER" id="PTHR43649">
    <property type="entry name" value="ARABINOSE-BINDING PROTEIN-RELATED"/>
    <property type="match status" value="1"/>
</dbReference>
<dbReference type="PANTHER" id="PTHR43649:SF34">
    <property type="entry name" value="ABC TRANSPORTER PERIPLASMIC-BINDING PROTEIN YCJN-RELATED"/>
    <property type="match status" value="1"/>
</dbReference>
<evidence type="ECO:0000256" key="4">
    <source>
        <dbReference type="SAM" id="SignalP"/>
    </source>
</evidence>
<keyword evidence="3 4" id="KW-0732">Signal</keyword>
<dbReference type="Pfam" id="PF01547">
    <property type="entry name" value="SBP_bac_1"/>
    <property type="match status" value="1"/>
</dbReference>
<dbReference type="EMBL" id="AP025017">
    <property type="protein sequence ID" value="BDA63415.1"/>
    <property type="molecule type" value="Genomic_DNA"/>
</dbReference>
<evidence type="ECO:0000256" key="1">
    <source>
        <dbReference type="ARBA" id="ARBA00008520"/>
    </source>
</evidence>
<name>A0ABM7U7K5_9ACTO</name>
<comment type="similarity">
    <text evidence="1">Belongs to the bacterial solute-binding protein 1 family.</text>
</comment>
<dbReference type="Gene3D" id="3.40.190.10">
    <property type="entry name" value="Periplasmic binding protein-like II"/>
    <property type="match status" value="2"/>
</dbReference>
<evidence type="ECO:0000256" key="2">
    <source>
        <dbReference type="ARBA" id="ARBA00022448"/>
    </source>
</evidence>